<name>Q8T659_APRGE</name>
<evidence type="ECO:0000256" key="7">
    <source>
        <dbReference type="ARBA" id="ARBA00023157"/>
    </source>
</evidence>
<evidence type="ECO:0000256" key="4">
    <source>
        <dbReference type="ARBA" id="ARBA00022801"/>
    </source>
</evidence>
<dbReference type="Pfam" id="PF00112">
    <property type="entry name" value="Peptidase_C1"/>
    <property type="match status" value="1"/>
</dbReference>
<dbReference type="InterPro" id="IPR025661">
    <property type="entry name" value="Pept_asp_AS"/>
</dbReference>
<keyword evidence="3 8" id="KW-0732">Signal</keyword>
<dbReference type="InterPro" id="IPR025660">
    <property type="entry name" value="Pept_his_AS"/>
</dbReference>
<dbReference type="InterPro" id="IPR000668">
    <property type="entry name" value="Peptidase_C1A_C"/>
</dbReference>
<sequence length="324" mass="35262">MTKLFIIATMAAAFATAYSHVVPSQIDTEAFIQSINEKATTWTARKNFEGRTPEQLKALADVIGINRDPNVTLPVVFHEAISGIPDSFDAREQWPFCESIRTIRDEGACGSCWAFAAVEVMSDRLCLASEGRKKFIFSAEEVVSCCTACGGGCRGGFLNEPYKYWVTNGIPSGGDYGSKLGCKPYTAAVSGETPQCQKACVSGYEKSWEKDLRHATSAYQVNGGVLQIQREILDNGPVTAYMEVYEDFYSYGTGIYQHTSGSFVGGHAVKIIGWGSENDVPYWIAANSWGTGFGEDGFFRILRGSNCAGIESYIVAGYPNTSEV</sequence>
<keyword evidence="5" id="KW-0788">Thiol protease</keyword>
<keyword evidence="6" id="KW-0865">Zymogen</keyword>
<keyword evidence="7" id="KW-1015">Disulfide bond</keyword>
<feature type="domain" description="Peptidase C1A papain C-terminal" evidence="9">
    <location>
        <begin position="84"/>
        <end position="318"/>
    </location>
</feature>
<dbReference type="Pfam" id="PF08127">
    <property type="entry name" value="Propeptide_C1"/>
    <property type="match status" value="1"/>
</dbReference>
<dbReference type="InterPro" id="IPR038765">
    <property type="entry name" value="Papain-like_cys_pep_sf"/>
</dbReference>
<keyword evidence="2" id="KW-0645">Protease</keyword>
<protein>
    <submittedName>
        <fullName evidence="10">Cathepsin B</fullName>
    </submittedName>
</protein>
<dbReference type="PROSITE" id="PS00640">
    <property type="entry name" value="THIOL_PROTEASE_ASN"/>
    <property type="match status" value="1"/>
</dbReference>
<dbReference type="FunFam" id="3.90.70.10:FF:000031">
    <property type="entry name" value="Cathepsin B"/>
    <property type="match status" value="1"/>
</dbReference>
<dbReference type="EMBL" id="AF483623">
    <property type="protein sequence ID" value="AAL89717.1"/>
    <property type="molecule type" value="mRNA"/>
</dbReference>
<dbReference type="SUPFAM" id="SSF54001">
    <property type="entry name" value="Cysteine proteinases"/>
    <property type="match status" value="1"/>
</dbReference>
<dbReference type="Gene3D" id="3.90.70.10">
    <property type="entry name" value="Cysteine proteinases"/>
    <property type="match status" value="1"/>
</dbReference>
<evidence type="ECO:0000259" key="9">
    <source>
        <dbReference type="SMART" id="SM00645"/>
    </source>
</evidence>
<feature type="chain" id="PRO_5018780818" evidence="8">
    <location>
        <begin position="20"/>
        <end position="324"/>
    </location>
</feature>
<feature type="signal peptide" evidence="8">
    <location>
        <begin position="1"/>
        <end position="19"/>
    </location>
</feature>
<organism evidence="10">
    <name type="scientific">Apriona germarii</name>
    <name type="common">Mulberry longhorn beetle</name>
    <name type="synonym">Lamia germarii</name>
    <dbReference type="NCBI Taxonomy" id="157307"/>
    <lineage>
        <taxon>Eukaryota</taxon>
        <taxon>Metazoa</taxon>
        <taxon>Ecdysozoa</taxon>
        <taxon>Arthropoda</taxon>
        <taxon>Hexapoda</taxon>
        <taxon>Insecta</taxon>
        <taxon>Pterygota</taxon>
        <taxon>Neoptera</taxon>
        <taxon>Endopterygota</taxon>
        <taxon>Coleoptera</taxon>
        <taxon>Polyphaga</taxon>
        <taxon>Cucujiformia</taxon>
        <taxon>Chrysomeloidea</taxon>
        <taxon>Cerambycidae</taxon>
        <taxon>Lamiinae</taxon>
        <taxon>Batocerini</taxon>
        <taxon>Apriona</taxon>
    </lineage>
</organism>
<dbReference type="GO" id="GO:0006508">
    <property type="term" value="P:proteolysis"/>
    <property type="evidence" value="ECO:0007669"/>
    <property type="project" value="UniProtKB-KW"/>
</dbReference>
<dbReference type="InterPro" id="IPR013128">
    <property type="entry name" value="Peptidase_C1A"/>
</dbReference>
<dbReference type="CDD" id="cd02620">
    <property type="entry name" value="Peptidase_C1A_CathepsinB"/>
    <property type="match status" value="1"/>
</dbReference>
<dbReference type="PANTHER" id="PTHR12411">
    <property type="entry name" value="CYSTEINE PROTEASE FAMILY C1-RELATED"/>
    <property type="match status" value="1"/>
</dbReference>
<dbReference type="SMART" id="SM00645">
    <property type="entry name" value="Pept_C1"/>
    <property type="match status" value="1"/>
</dbReference>
<evidence type="ECO:0000256" key="8">
    <source>
        <dbReference type="SAM" id="SignalP"/>
    </source>
</evidence>
<dbReference type="InterPro" id="IPR012599">
    <property type="entry name" value="Propeptide_C1A"/>
</dbReference>
<dbReference type="AlphaFoldDB" id="Q8T659"/>
<evidence type="ECO:0000256" key="1">
    <source>
        <dbReference type="ARBA" id="ARBA00008455"/>
    </source>
</evidence>
<evidence type="ECO:0000256" key="2">
    <source>
        <dbReference type="ARBA" id="ARBA00022670"/>
    </source>
</evidence>
<evidence type="ECO:0000256" key="6">
    <source>
        <dbReference type="ARBA" id="ARBA00023145"/>
    </source>
</evidence>
<evidence type="ECO:0000256" key="5">
    <source>
        <dbReference type="ARBA" id="ARBA00022807"/>
    </source>
</evidence>
<accession>Q8T659</accession>
<dbReference type="PROSITE" id="PS00639">
    <property type="entry name" value="THIOL_PROTEASE_HIS"/>
    <property type="match status" value="1"/>
</dbReference>
<dbReference type="GO" id="GO:0004197">
    <property type="term" value="F:cysteine-type endopeptidase activity"/>
    <property type="evidence" value="ECO:0007669"/>
    <property type="project" value="InterPro"/>
</dbReference>
<evidence type="ECO:0000313" key="10">
    <source>
        <dbReference type="EMBL" id="AAL89717.1"/>
    </source>
</evidence>
<proteinExistence type="evidence at transcript level"/>
<comment type="similarity">
    <text evidence="1">Belongs to the peptidase C1 family.</text>
</comment>
<dbReference type="PRINTS" id="PR00705">
    <property type="entry name" value="PAPAIN"/>
</dbReference>
<reference evidence="10" key="1">
    <citation type="submission" date="2002-02" db="EMBL/GenBank/DDBJ databases">
        <title>Molecular cloning of a cDNA encoding a cathepsin B homolog from the mulberry longicorn beetle, Apriona germari.</title>
        <authorList>
            <person name="Kim S."/>
            <person name="Yoon H."/>
            <person name="Park N."/>
            <person name="Lee S."/>
            <person name="Moon J."/>
            <person name="Jin B."/>
            <person name="Sohn H."/>
        </authorList>
    </citation>
    <scope>NUCLEOTIDE SEQUENCE</scope>
</reference>
<keyword evidence="4" id="KW-0378">Hydrolase</keyword>
<evidence type="ECO:0000256" key="3">
    <source>
        <dbReference type="ARBA" id="ARBA00022729"/>
    </source>
</evidence>